<reference evidence="2 3" key="1">
    <citation type="submission" date="2023-04" db="EMBL/GenBank/DDBJ databases">
        <title>Australian commercial rhizobial inoculants.</title>
        <authorList>
            <person name="Kohlmeier M.G."/>
            <person name="O'Hara G.W."/>
            <person name="Colombi E."/>
            <person name="Ramsay J.P."/>
            <person name="Terpolilli J."/>
        </authorList>
    </citation>
    <scope>NUCLEOTIDE SEQUENCE [LARGE SCALE GENOMIC DNA]</scope>
    <source>
        <strain evidence="2 3">CB627</strain>
    </source>
</reference>
<dbReference type="RefSeq" id="WP_141341296.1">
    <property type="nucleotide sequence ID" value="NZ_CP121646.1"/>
</dbReference>
<keyword evidence="1" id="KW-0472">Membrane</keyword>
<feature type="transmembrane region" description="Helical" evidence="1">
    <location>
        <begin position="71"/>
        <end position="91"/>
    </location>
</feature>
<keyword evidence="1" id="KW-1133">Transmembrane helix</keyword>
<protein>
    <recommendedName>
        <fullName evidence="4">Preprotein translocase subunit TatC</fullName>
    </recommendedName>
</protein>
<keyword evidence="1" id="KW-0812">Transmembrane</keyword>
<sequence>MSQNAQARPRVPDELAGVLRQLMKRTAIINALLAFVGISVTLYIYLKFPIPSEIIRHGLDRFGKPLEPENAISYLFVCPIFLVWLVLMPLWGARQAMSMTDEAVARGRETFAWVRWAKPIEPSVPFYQLLCILVVIFQILVLSTTIFRDVSAALGSF</sequence>
<evidence type="ECO:0000256" key="1">
    <source>
        <dbReference type="SAM" id="Phobius"/>
    </source>
</evidence>
<accession>A0ABY8J6X0</accession>
<dbReference type="EMBL" id="CP121646">
    <property type="protein sequence ID" value="WFU60409.1"/>
    <property type="molecule type" value="Genomic_DNA"/>
</dbReference>
<feature type="transmembrane region" description="Helical" evidence="1">
    <location>
        <begin position="27"/>
        <end position="46"/>
    </location>
</feature>
<evidence type="ECO:0000313" key="3">
    <source>
        <dbReference type="Proteomes" id="UP001221546"/>
    </source>
</evidence>
<feature type="transmembrane region" description="Helical" evidence="1">
    <location>
        <begin position="126"/>
        <end position="147"/>
    </location>
</feature>
<dbReference type="Proteomes" id="UP001221546">
    <property type="component" value="Chromosome"/>
</dbReference>
<keyword evidence="3" id="KW-1185">Reference proteome</keyword>
<evidence type="ECO:0000313" key="2">
    <source>
        <dbReference type="EMBL" id="WFU60409.1"/>
    </source>
</evidence>
<proteinExistence type="predicted"/>
<name>A0ABY8J6X0_9BRAD</name>
<gene>
    <name evidence="2" type="ORF">QA636_22890</name>
</gene>
<evidence type="ECO:0008006" key="4">
    <source>
        <dbReference type="Google" id="ProtNLM"/>
    </source>
</evidence>
<organism evidence="2 3">
    <name type="scientific">Bradyrhizobium brasilense</name>
    <dbReference type="NCBI Taxonomy" id="1419277"/>
    <lineage>
        <taxon>Bacteria</taxon>
        <taxon>Pseudomonadati</taxon>
        <taxon>Pseudomonadota</taxon>
        <taxon>Alphaproteobacteria</taxon>
        <taxon>Hyphomicrobiales</taxon>
        <taxon>Nitrobacteraceae</taxon>
        <taxon>Bradyrhizobium</taxon>
    </lineage>
</organism>